<gene>
    <name evidence="2" type="ORF">LB941_11775</name>
</gene>
<dbReference type="EMBL" id="JAIULA010000033">
    <property type="protein sequence ID" value="MCP0888010.1"/>
    <property type="molecule type" value="Genomic_DNA"/>
</dbReference>
<organism evidence="2 3">
    <name type="scientific">Ligilactobacillus ubinensis</name>
    <dbReference type="NCBI Taxonomy" id="2876789"/>
    <lineage>
        <taxon>Bacteria</taxon>
        <taxon>Bacillati</taxon>
        <taxon>Bacillota</taxon>
        <taxon>Bacilli</taxon>
        <taxon>Lactobacillales</taxon>
        <taxon>Lactobacillaceae</taxon>
        <taxon>Ligilactobacillus</taxon>
    </lineage>
</organism>
<keyword evidence="2" id="KW-0808">Transferase</keyword>
<name>A0A9X2FMX9_9LACO</name>
<dbReference type="Proteomes" id="UP001139006">
    <property type="component" value="Unassembled WGS sequence"/>
</dbReference>
<dbReference type="EC" id="2.3.1.-" evidence="2"/>
<evidence type="ECO:0000313" key="2">
    <source>
        <dbReference type="EMBL" id="MCP0888010.1"/>
    </source>
</evidence>
<dbReference type="PROSITE" id="PS51186">
    <property type="entry name" value="GNAT"/>
    <property type="match status" value="1"/>
</dbReference>
<accession>A0A9X2FMX9</accession>
<protein>
    <submittedName>
        <fullName evidence="2">GNAT family N-acetyltransferase</fullName>
        <ecNumber evidence="2">2.3.1.-</ecNumber>
    </submittedName>
</protein>
<dbReference type="Gene3D" id="3.40.630.30">
    <property type="match status" value="1"/>
</dbReference>
<dbReference type="Pfam" id="PF00583">
    <property type="entry name" value="Acetyltransf_1"/>
    <property type="match status" value="1"/>
</dbReference>
<reference evidence="2 3" key="1">
    <citation type="journal article" date="2023" name="Int. J. Syst. Evol. Microbiol.">
        <title>Ligilactobacillus ubinensis sp. nov., a novel species isolated from the wild ferment of a durian fruit (Durio zibethinus).</title>
        <authorList>
            <person name="Heng Y.C."/>
            <person name="Menon N."/>
            <person name="Chen B."/>
            <person name="Loo B.Z.L."/>
            <person name="Wong G.W.J."/>
            <person name="Lim A.C.H."/>
            <person name="Silvaraju S."/>
            <person name="Kittelmann S."/>
        </authorList>
    </citation>
    <scope>NUCLEOTIDE SEQUENCE [LARGE SCALE GENOMIC DNA]</scope>
    <source>
        <strain evidence="2 3">WILCCON 0076</strain>
    </source>
</reference>
<comment type="caution">
    <text evidence="2">The sequence shown here is derived from an EMBL/GenBank/DDBJ whole genome shotgun (WGS) entry which is preliminary data.</text>
</comment>
<evidence type="ECO:0000313" key="3">
    <source>
        <dbReference type="Proteomes" id="UP001139006"/>
    </source>
</evidence>
<sequence>MLIARMEFFSDGLDVKQLDVKQDVNEVFELQKKHTNYHQQFNLGVLTKGQVEAEMVNFPKNKTLEDKFYLGFYQSGILIAVLDLVLDYPKANCVWIGLLIVDTAKLCTGIGTNVWEIAKQALKREGYTKALLAIPASDERAQSFWQKQSFKEQQVFQMDLKKGVTMPFKLMKSEL</sequence>
<keyword evidence="2" id="KW-0012">Acyltransferase</keyword>
<dbReference type="AlphaFoldDB" id="A0A9X2FMX9"/>
<proteinExistence type="predicted"/>
<evidence type="ECO:0000259" key="1">
    <source>
        <dbReference type="PROSITE" id="PS51186"/>
    </source>
</evidence>
<dbReference type="RefSeq" id="WP_253362169.1">
    <property type="nucleotide sequence ID" value="NZ_JAIULA010000033.1"/>
</dbReference>
<keyword evidence="3" id="KW-1185">Reference proteome</keyword>
<dbReference type="GO" id="GO:0016747">
    <property type="term" value="F:acyltransferase activity, transferring groups other than amino-acyl groups"/>
    <property type="evidence" value="ECO:0007669"/>
    <property type="project" value="InterPro"/>
</dbReference>
<dbReference type="SUPFAM" id="SSF55729">
    <property type="entry name" value="Acyl-CoA N-acyltransferases (Nat)"/>
    <property type="match status" value="1"/>
</dbReference>
<feature type="domain" description="N-acetyltransferase" evidence="1">
    <location>
        <begin position="13"/>
        <end position="171"/>
    </location>
</feature>
<dbReference type="InterPro" id="IPR016181">
    <property type="entry name" value="Acyl_CoA_acyltransferase"/>
</dbReference>
<dbReference type="InterPro" id="IPR000182">
    <property type="entry name" value="GNAT_dom"/>
</dbReference>